<evidence type="ECO:0000313" key="3">
    <source>
        <dbReference type="Proteomes" id="UP001362999"/>
    </source>
</evidence>
<evidence type="ECO:0000259" key="1">
    <source>
        <dbReference type="Pfam" id="PF20411"/>
    </source>
</evidence>
<keyword evidence="3" id="KW-1185">Reference proteome</keyword>
<name>A0AAW0CAH5_9AGAR</name>
<accession>A0AAW0CAH5</accession>
<dbReference type="Pfam" id="PF20411">
    <property type="entry name" value="DUF6697"/>
    <property type="match status" value="1"/>
</dbReference>
<feature type="domain" description="DUF6697" evidence="1">
    <location>
        <begin position="268"/>
        <end position="412"/>
    </location>
</feature>
<dbReference type="EMBL" id="JAWWNJ010000019">
    <property type="protein sequence ID" value="KAK7036006.1"/>
    <property type="molecule type" value="Genomic_DNA"/>
</dbReference>
<comment type="caution">
    <text evidence="2">The sequence shown here is derived from an EMBL/GenBank/DDBJ whole genome shotgun (WGS) entry which is preliminary data.</text>
</comment>
<dbReference type="AlphaFoldDB" id="A0AAW0CAH5"/>
<evidence type="ECO:0000313" key="2">
    <source>
        <dbReference type="EMBL" id="KAK7036006.1"/>
    </source>
</evidence>
<dbReference type="InterPro" id="IPR046520">
    <property type="entry name" value="DUF6697"/>
</dbReference>
<sequence length="489" mass="52658">MVAATPALKALPVLSVDELLNLKKDSLPTPRVLRRDPMNAIEMALEVEVERTRAIEALSARDAAIERLSEAYVSLRQKTATIERLQQTQTQSEQVSALEGTVKTLRDELASARTKATDPPPPSYHEVRPMESLLVPNCNEIKNGIDHTNPGRVAQLIRTASDFGPSLRIPRELPAPILPPTRPSSLPSGNENAKVVLGDNDLDHQIVHTTPKSSEPEDIIKARNALLAAIPLPADPPDDTLKPIVLPPPFTLHEFLANATGPLRTVLANYRVLQELTTSWCPDREEHGYMLIPLFKCSTNPRVATAHRWNMVDVMSRLSKPTECFYNKNGNWYYAGVYRAFRLDDLTTKEWEALSTETTQALVKDTIAGRKNTSPQNLYETAQLYAAGALKVACIGLQCVGFNKTMYHAVLEQAAKCVLTAKLKGMGGGTPPPPPGVGLGVVGGAWNAAGASEGNVNANGGGVDGAVSGMAGLAIGSENVPVQGGKGKK</sequence>
<organism evidence="2 3">
    <name type="scientific">Favolaschia claudopus</name>
    <dbReference type="NCBI Taxonomy" id="2862362"/>
    <lineage>
        <taxon>Eukaryota</taxon>
        <taxon>Fungi</taxon>
        <taxon>Dikarya</taxon>
        <taxon>Basidiomycota</taxon>
        <taxon>Agaricomycotina</taxon>
        <taxon>Agaricomycetes</taxon>
        <taxon>Agaricomycetidae</taxon>
        <taxon>Agaricales</taxon>
        <taxon>Marasmiineae</taxon>
        <taxon>Mycenaceae</taxon>
        <taxon>Favolaschia</taxon>
    </lineage>
</organism>
<reference evidence="2 3" key="1">
    <citation type="journal article" date="2024" name="J Genomics">
        <title>Draft genome sequencing and assembly of Favolaschia claudopus CIRM-BRFM 2984 isolated from oak limbs.</title>
        <authorList>
            <person name="Navarro D."/>
            <person name="Drula E."/>
            <person name="Chaduli D."/>
            <person name="Cazenave R."/>
            <person name="Ahrendt S."/>
            <person name="Wang J."/>
            <person name="Lipzen A."/>
            <person name="Daum C."/>
            <person name="Barry K."/>
            <person name="Grigoriev I.V."/>
            <person name="Favel A."/>
            <person name="Rosso M.N."/>
            <person name="Martin F."/>
        </authorList>
    </citation>
    <scope>NUCLEOTIDE SEQUENCE [LARGE SCALE GENOMIC DNA]</scope>
    <source>
        <strain evidence="2 3">CIRM-BRFM 2984</strain>
    </source>
</reference>
<gene>
    <name evidence="2" type="ORF">R3P38DRAFT_3263460</name>
</gene>
<protein>
    <recommendedName>
        <fullName evidence="1">DUF6697 domain-containing protein</fullName>
    </recommendedName>
</protein>
<dbReference type="Proteomes" id="UP001362999">
    <property type="component" value="Unassembled WGS sequence"/>
</dbReference>
<proteinExistence type="predicted"/>